<accession>A0AAP0PU65</accession>
<evidence type="ECO:0000313" key="2">
    <source>
        <dbReference type="Proteomes" id="UP001417504"/>
    </source>
</evidence>
<protein>
    <submittedName>
        <fullName evidence="1">Uncharacterized protein</fullName>
    </submittedName>
</protein>
<dbReference type="Proteomes" id="UP001417504">
    <property type="component" value="Unassembled WGS sequence"/>
</dbReference>
<organism evidence="1 2">
    <name type="scientific">Stephania japonica</name>
    <dbReference type="NCBI Taxonomy" id="461633"/>
    <lineage>
        <taxon>Eukaryota</taxon>
        <taxon>Viridiplantae</taxon>
        <taxon>Streptophyta</taxon>
        <taxon>Embryophyta</taxon>
        <taxon>Tracheophyta</taxon>
        <taxon>Spermatophyta</taxon>
        <taxon>Magnoliopsida</taxon>
        <taxon>Ranunculales</taxon>
        <taxon>Menispermaceae</taxon>
        <taxon>Menispermoideae</taxon>
        <taxon>Cissampelideae</taxon>
        <taxon>Stephania</taxon>
    </lineage>
</organism>
<reference evidence="1 2" key="1">
    <citation type="submission" date="2024-01" db="EMBL/GenBank/DDBJ databases">
        <title>Genome assemblies of Stephania.</title>
        <authorList>
            <person name="Yang L."/>
        </authorList>
    </citation>
    <scope>NUCLEOTIDE SEQUENCE [LARGE SCALE GENOMIC DNA]</scope>
    <source>
        <strain evidence="1">QJT</strain>
        <tissue evidence="1">Leaf</tissue>
    </source>
</reference>
<dbReference type="AlphaFoldDB" id="A0AAP0PU65"/>
<evidence type="ECO:0000313" key="1">
    <source>
        <dbReference type="EMBL" id="KAK9153101.1"/>
    </source>
</evidence>
<name>A0AAP0PU65_9MAGN</name>
<keyword evidence="2" id="KW-1185">Reference proteome</keyword>
<proteinExistence type="predicted"/>
<sequence>MGRVWPDPTLTQAPGPAPARVHLLHQFKLERTSLVRSFFFCFFVFWDQSNNSI</sequence>
<gene>
    <name evidence="1" type="ORF">Sjap_000581</name>
</gene>
<comment type="caution">
    <text evidence="1">The sequence shown here is derived from an EMBL/GenBank/DDBJ whole genome shotgun (WGS) entry which is preliminary data.</text>
</comment>
<dbReference type="EMBL" id="JBBNAE010000001">
    <property type="protein sequence ID" value="KAK9153101.1"/>
    <property type="molecule type" value="Genomic_DNA"/>
</dbReference>